<feature type="signal peptide" evidence="1">
    <location>
        <begin position="1"/>
        <end position="20"/>
    </location>
</feature>
<comment type="caution">
    <text evidence="2">The sequence shown here is derived from an EMBL/GenBank/DDBJ whole genome shotgun (WGS) entry which is preliminary data.</text>
</comment>
<evidence type="ECO:0000313" key="2">
    <source>
        <dbReference type="EMBL" id="MDO1534319.1"/>
    </source>
</evidence>
<reference evidence="2" key="1">
    <citation type="submission" date="2023-06" db="EMBL/GenBank/DDBJ databases">
        <authorList>
            <person name="Jiang Y."/>
            <person name="Liu Q."/>
        </authorList>
    </citation>
    <scope>NUCLEOTIDE SEQUENCE</scope>
    <source>
        <strain evidence="2">CGMCC 1.12090</strain>
    </source>
</reference>
<evidence type="ECO:0000313" key="3">
    <source>
        <dbReference type="Proteomes" id="UP001169027"/>
    </source>
</evidence>
<dbReference type="Proteomes" id="UP001169027">
    <property type="component" value="Unassembled WGS sequence"/>
</dbReference>
<gene>
    <name evidence="2" type="ORF">Q2T77_18680</name>
</gene>
<dbReference type="RefSeq" id="WP_301811854.1">
    <property type="nucleotide sequence ID" value="NZ_JAUJZH010000013.1"/>
</dbReference>
<name>A0ABT8S7Q6_9BURK</name>
<sequence length="130" mass="14116">MRIAASLAITLTLLAGCATHAPTKEFSTVNLVNGMLVNDKGFTLYTYDKDAPNSGRSTCYGNCAVTWPPVLAAEGTKPSGGLSLITRDDGAKQWAFKGQPLYTWPEDQEPGDVYGDDYDKVWHVIKTSQL</sequence>
<protein>
    <recommendedName>
        <fullName evidence="4">Lipoprotein</fullName>
    </recommendedName>
</protein>
<evidence type="ECO:0008006" key="4">
    <source>
        <dbReference type="Google" id="ProtNLM"/>
    </source>
</evidence>
<accession>A0ABT8S7Q6</accession>
<dbReference type="PANTHER" id="PTHR39335">
    <property type="entry name" value="BLL4220 PROTEIN"/>
    <property type="match status" value="1"/>
</dbReference>
<organism evidence="2 3">
    <name type="scientific">Variovorax ginsengisoli</name>
    <dbReference type="NCBI Taxonomy" id="363844"/>
    <lineage>
        <taxon>Bacteria</taxon>
        <taxon>Pseudomonadati</taxon>
        <taxon>Pseudomonadota</taxon>
        <taxon>Betaproteobacteria</taxon>
        <taxon>Burkholderiales</taxon>
        <taxon>Comamonadaceae</taxon>
        <taxon>Variovorax</taxon>
    </lineage>
</organism>
<dbReference type="InterPro" id="IPR014558">
    <property type="entry name" value="UCP029720"/>
</dbReference>
<dbReference type="EMBL" id="JAUKVY010000013">
    <property type="protein sequence ID" value="MDO1534319.1"/>
    <property type="molecule type" value="Genomic_DNA"/>
</dbReference>
<dbReference type="PANTHER" id="PTHR39335:SF1">
    <property type="entry name" value="BLL4220 PROTEIN"/>
    <property type="match status" value="1"/>
</dbReference>
<keyword evidence="1" id="KW-0732">Signal</keyword>
<dbReference type="PROSITE" id="PS51257">
    <property type="entry name" value="PROKAR_LIPOPROTEIN"/>
    <property type="match status" value="1"/>
</dbReference>
<proteinExistence type="predicted"/>
<keyword evidence="3" id="KW-1185">Reference proteome</keyword>
<evidence type="ECO:0000256" key="1">
    <source>
        <dbReference type="SAM" id="SignalP"/>
    </source>
</evidence>
<dbReference type="PIRSF" id="PIRSF029720">
    <property type="entry name" value="UCP029720"/>
    <property type="match status" value="1"/>
</dbReference>
<dbReference type="Pfam" id="PF03640">
    <property type="entry name" value="Lipoprotein_15"/>
    <property type="match status" value="2"/>
</dbReference>
<feature type="chain" id="PRO_5046942321" description="Lipoprotein" evidence="1">
    <location>
        <begin position="21"/>
        <end position="130"/>
    </location>
</feature>
<dbReference type="InterPro" id="IPR005297">
    <property type="entry name" value="Lipoprotein_repeat"/>
</dbReference>